<feature type="compositionally biased region" description="Low complexity" evidence="25">
    <location>
        <begin position="648"/>
        <end position="670"/>
    </location>
</feature>
<evidence type="ECO:0000256" key="9">
    <source>
        <dbReference type="ARBA" id="ARBA00022964"/>
    </source>
</evidence>
<dbReference type="Proteomes" id="UP000008227">
    <property type="component" value="Chromosome X"/>
</dbReference>
<dbReference type="PROSITE" id="PS51184">
    <property type="entry name" value="JMJC"/>
    <property type="match status" value="1"/>
</dbReference>
<feature type="compositionally biased region" description="Low complexity" evidence="25">
    <location>
        <begin position="813"/>
        <end position="832"/>
    </location>
</feature>
<dbReference type="InterPro" id="IPR041070">
    <property type="entry name" value="JHD"/>
</dbReference>
<comment type="cofactor">
    <cofactor evidence="1">
        <name>Fe(2+)</name>
        <dbReference type="ChEBI" id="CHEBI:29033"/>
    </cofactor>
</comment>
<evidence type="ECO:0000313" key="27">
    <source>
        <dbReference type="Proteomes" id="UP000008227"/>
    </source>
</evidence>
<evidence type="ECO:0000256" key="20">
    <source>
        <dbReference type="ARBA" id="ARBA00063802"/>
    </source>
</evidence>
<dbReference type="FunFam" id="3.30.40.10:FF:000193">
    <property type="entry name" value="lysine-specific demethylase PHF2 isoform X1"/>
    <property type="match status" value="1"/>
</dbReference>
<evidence type="ECO:0000256" key="12">
    <source>
        <dbReference type="ARBA" id="ARBA00023015"/>
    </source>
</evidence>
<feature type="compositionally biased region" description="Basic residues" evidence="25">
    <location>
        <begin position="787"/>
        <end position="797"/>
    </location>
</feature>
<evidence type="ECO:0000256" key="16">
    <source>
        <dbReference type="ARBA" id="ARBA00023306"/>
    </source>
</evidence>
<evidence type="ECO:0000313" key="26">
    <source>
        <dbReference type="Ensembl" id="ENSSSCP00000052393.2"/>
    </source>
</evidence>
<dbReference type="SMART" id="SM00558">
    <property type="entry name" value="JmjC"/>
    <property type="match status" value="1"/>
</dbReference>
<dbReference type="EC" id="1.14.11.65" evidence="17"/>
<evidence type="ECO:0000256" key="25">
    <source>
        <dbReference type="SAM" id="MobiDB-lite"/>
    </source>
</evidence>
<dbReference type="SUPFAM" id="SSF51197">
    <property type="entry name" value="Clavaminate synthase-like"/>
    <property type="match status" value="1"/>
</dbReference>
<evidence type="ECO:0000256" key="6">
    <source>
        <dbReference type="ARBA" id="ARBA00022771"/>
    </source>
</evidence>
<feature type="region of interest" description="Disordered" evidence="25">
    <location>
        <begin position="777"/>
        <end position="906"/>
    </location>
</feature>
<dbReference type="GO" id="GO:0045893">
    <property type="term" value="P:positive regulation of DNA-templated transcription"/>
    <property type="evidence" value="ECO:0007669"/>
    <property type="project" value="UniProtKB-ARBA"/>
</dbReference>
<dbReference type="Gene3D" id="2.60.120.650">
    <property type="entry name" value="Cupin"/>
    <property type="match status" value="1"/>
</dbReference>
<dbReference type="GO" id="GO:0140683">
    <property type="term" value="F:histone H3K9me/H3K9me2 demethylase activity"/>
    <property type="evidence" value="ECO:0007669"/>
    <property type="project" value="UniProtKB-EC"/>
</dbReference>
<keyword evidence="15" id="KW-0539">Nucleus</keyword>
<evidence type="ECO:0000256" key="4">
    <source>
        <dbReference type="ARBA" id="ARBA00013246"/>
    </source>
</evidence>
<dbReference type="Pfam" id="PF17811">
    <property type="entry name" value="JHD"/>
    <property type="match status" value="1"/>
</dbReference>
<evidence type="ECO:0000256" key="1">
    <source>
        <dbReference type="ARBA" id="ARBA00001954"/>
    </source>
</evidence>
<dbReference type="SMART" id="SM00249">
    <property type="entry name" value="PHD"/>
    <property type="match status" value="1"/>
</dbReference>
<feature type="compositionally biased region" description="Low complexity" evidence="25">
    <location>
        <begin position="632"/>
        <end position="641"/>
    </location>
</feature>
<keyword evidence="11" id="KW-0408">Iron</keyword>
<dbReference type="Bgee" id="ENSSSCG00000012329">
    <property type="expression patterns" value="Expressed in oocyte and 42 other cell types or tissues"/>
</dbReference>
<dbReference type="AlphaFoldDB" id="A0A287B7U8"/>
<feature type="compositionally biased region" description="Acidic residues" evidence="25">
    <location>
        <begin position="689"/>
        <end position="702"/>
    </location>
</feature>
<accession>A0A287B7U8</accession>
<name>A0A287B7U8_PIG</name>
<organism evidence="26 27">
    <name type="scientific">Sus scrofa</name>
    <name type="common">Pig</name>
    <dbReference type="NCBI Taxonomy" id="9823"/>
    <lineage>
        <taxon>Eukaryota</taxon>
        <taxon>Metazoa</taxon>
        <taxon>Chordata</taxon>
        <taxon>Craniata</taxon>
        <taxon>Vertebrata</taxon>
        <taxon>Euteleostomi</taxon>
        <taxon>Mammalia</taxon>
        <taxon>Eutheria</taxon>
        <taxon>Laurasiatheria</taxon>
        <taxon>Artiodactyla</taxon>
        <taxon>Suina</taxon>
        <taxon>Suidae</taxon>
        <taxon>Sus</taxon>
    </lineage>
</organism>
<dbReference type="VGNC" id="VGNC:91391">
    <property type="gene designation" value="PHF8"/>
</dbReference>
<gene>
    <name evidence="26 28" type="primary">PHF8</name>
</gene>
<feature type="region of interest" description="Disordered" evidence="25">
    <location>
        <begin position="631"/>
        <end position="703"/>
    </location>
</feature>
<evidence type="ECO:0000256" key="10">
    <source>
        <dbReference type="ARBA" id="ARBA00023002"/>
    </source>
</evidence>
<dbReference type="SUPFAM" id="SSF57903">
    <property type="entry name" value="FYVE/PHD zinc finger"/>
    <property type="match status" value="1"/>
</dbReference>
<dbReference type="GO" id="GO:0140680">
    <property type="term" value="F:histone H3K36me/H3K36me2 demethylase activity"/>
    <property type="evidence" value="ECO:0007669"/>
    <property type="project" value="UniProtKB-EC"/>
</dbReference>
<evidence type="ECO:0000256" key="24">
    <source>
        <dbReference type="ARBA" id="ARBA00082441"/>
    </source>
</evidence>
<protein>
    <recommendedName>
        <fullName evidence="21">Histone lysine demethylase PHF8</fullName>
        <ecNumber evidence="4">1.14.11.27</ecNumber>
        <ecNumber evidence="17">1.14.11.65</ecNumber>
    </recommendedName>
    <alternativeName>
        <fullName evidence="23">PHD finger protein 8</fullName>
    </alternativeName>
    <alternativeName>
        <fullName evidence="22">[histone H3]-dimethyl-L-lysine(36) demethylase PHF8</fullName>
    </alternativeName>
    <alternativeName>
        <fullName evidence="24">[histone H3]-dimethyl-L-lysine(9) demethylase PHF8</fullName>
    </alternativeName>
</protein>
<reference evidence="27" key="1">
    <citation type="submission" date="2009-11" db="EMBL/GenBank/DDBJ databases">
        <authorList>
            <consortium name="Porcine genome sequencing project"/>
        </authorList>
    </citation>
    <scope>NUCLEOTIDE SEQUENCE [LARGE SCALE GENOMIC DNA]</scope>
    <source>
        <strain evidence="27">Duroc</strain>
    </source>
</reference>
<evidence type="ECO:0000256" key="7">
    <source>
        <dbReference type="ARBA" id="ARBA00022833"/>
    </source>
</evidence>
<dbReference type="InterPro" id="IPR003347">
    <property type="entry name" value="JmjC_dom"/>
</dbReference>
<comment type="catalytic activity">
    <reaction evidence="18">
        <text>N(6),N(6)-dimethyl-L-lysyl(9)-[histone H3] + 2 2-oxoglutarate + 2 O2 = L-lysyl(9)-[histone H3] + 2 formaldehyde + 2 succinate + 2 CO2</text>
        <dbReference type="Rhea" id="RHEA:60188"/>
        <dbReference type="Rhea" id="RHEA-COMP:15541"/>
        <dbReference type="Rhea" id="RHEA-COMP:15546"/>
        <dbReference type="ChEBI" id="CHEBI:15379"/>
        <dbReference type="ChEBI" id="CHEBI:16526"/>
        <dbReference type="ChEBI" id="CHEBI:16810"/>
        <dbReference type="ChEBI" id="CHEBI:16842"/>
        <dbReference type="ChEBI" id="CHEBI:29969"/>
        <dbReference type="ChEBI" id="CHEBI:30031"/>
        <dbReference type="ChEBI" id="CHEBI:61976"/>
        <dbReference type="EC" id="1.14.11.65"/>
    </reaction>
</comment>
<dbReference type="InterPro" id="IPR011011">
    <property type="entry name" value="Znf_FYVE_PHD"/>
</dbReference>
<keyword evidence="5" id="KW-0479">Metal-binding</keyword>
<dbReference type="PROSITE" id="PS01359">
    <property type="entry name" value="ZF_PHD_1"/>
    <property type="match status" value="1"/>
</dbReference>
<evidence type="ECO:0000256" key="11">
    <source>
        <dbReference type="ARBA" id="ARBA00023004"/>
    </source>
</evidence>
<keyword evidence="10" id="KW-0560">Oxidoreductase</keyword>
<dbReference type="InterPro" id="IPR019787">
    <property type="entry name" value="Znf_PHD-finger"/>
</dbReference>
<dbReference type="CDD" id="cd15642">
    <property type="entry name" value="PHD_PHF8"/>
    <property type="match status" value="1"/>
</dbReference>
<feature type="region of interest" description="Disordered" evidence="25">
    <location>
        <begin position="715"/>
        <end position="765"/>
    </location>
</feature>
<evidence type="ECO:0000256" key="19">
    <source>
        <dbReference type="ARBA" id="ARBA00047915"/>
    </source>
</evidence>
<dbReference type="PROSITE" id="PS50016">
    <property type="entry name" value="ZF_PHD_2"/>
    <property type="match status" value="1"/>
</dbReference>
<evidence type="ECO:0000256" key="8">
    <source>
        <dbReference type="ARBA" id="ARBA00022853"/>
    </source>
</evidence>
<reference evidence="26" key="4">
    <citation type="submission" date="2025-09" db="UniProtKB">
        <authorList>
            <consortium name="Ensembl"/>
        </authorList>
    </citation>
    <scope>IDENTIFICATION</scope>
</reference>
<keyword evidence="8" id="KW-0156">Chromatin regulator</keyword>
<reference evidence="26" key="2">
    <citation type="journal article" date="2020" name="Gigascience">
        <title>An improved pig reference genome sequence to enable pig genetics and genomics research.</title>
        <authorList>
            <person name="Warr A."/>
            <person name="Affara N."/>
            <person name="Aken B."/>
            <person name="Beiki H."/>
            <person name="Bickhart D.M."/>
            <person name="Billis K."/>
            <person name="Chow W."/>
            <person name="Eory L."/>
            <person name="Finlayson H.A."/>
            <person name="Flicek P."/>
            <person name="Giron C.G."/>
            <person name="Griffin D.K."/>
            <person name="Hall R."/>
            <person name="Hannum G."/>
            <person name="Hourlier T."/>
            <person name="Howe K."/>
            <person name="Hume D.A."/>
            <person name="Izuogu O."/>
            <person name="Kim K."/>
            <person name="Koren S."/>
            <person name="Liu H."/>
            <person name="Manchanda N."/>
            <person name="Martin F.J."/>
            <person name="Nonneman D.J."/>
            <person name="O'Connor R.E."/>
            <person name="Phillippy A.M."/>
            <person name="Rohrer G.A."/>
            <person name="Rosen B.D."/>
            <person name="Rund L.A."/>
            <person name="Sargent C.A."/>
            <person name="Schook L.B."/>
            <person name="Schroeder S.G."/>
            <person name="Schwartz A.S."/>
            <person name="Skinner B.M."/>
            <person name="Talbot R."/>
            <person name="Tseng E."/>
            <person name="Tuggle C.K."/>
            <person name="Watson M."/>
            <person name="Smith T.P.L."/>
            <person name="Archibald A.L."/>
        </authorList>
    </citation>
    <scope>NUCLEOTIDE SEQUENCE [LARGE SCALE GENOMIC DNA]</scope>
    <source>
        <strain evidence="26">Duroc</strain>
    </source>
</reference>
<evidence type="ECO:0000256" key="15">
    <source>
        <dbReference type="ARBA" id="ARBA00023242"/>
    </source>
</evidence>
<comment type="similarity">
    <text evidence="3">Belongs to the JHDM1 histone demethylase family. JHDM1D subfamily.</text>
</comment>
<keyword evidence="7" id="KW-0862">Zinc</keyword>
<keyword evidence="12" id="KW-0805">Transcription regulation</keyword>
<keyword evidence="14" id="KW-0804">Transcription</keyword>
<dbReference type="GO" id="GO:0008270">
    <property type="term" value="F:zinc ion binding"/>
    <property type="evidence" value="ECO:0007669"/>
    <property type="project" value="UniProtKB-KW"/>
</dbReference>
<keyword evidence="13" id="KW-0010">Activator</keyword>
<evidence type="ECO:0000256" key="17">
    <source>
        <dbReference type="ARBA" id="ARBA00038951"/>
    </source>
</evidence>
<keyword evidence="9" id="KW-0223">Dioxygenase</keyword>
<feature type="compositionally biased region" description="Polar residues" evidence="25">
    <location>
        <begin position="881"/>
        <end position="893"/>
    </location>
</feature>
<evidence type="ECO:0000256" key="13">
    <source>
        <dbReference type="ARBA" id="ARBA00023159"/>
    </source>
</evidence>
<evidence type="ECO:0000313" key="28">
    <source>
        <dbReference type="VGNC" id="VGNC:91391"/>
    </source>
</evidence>
<dbReference type="Pfam" id="PF02373">
    <property type="entry name" value="JmjC"/>
    <property type="match status" value="1"/>
</dbReference>
<evidence type="ECO:0000256" key="14">
    <source>
        <dbReference type="ARBA" id="ARBA00023163"/>
    </source>
</evidence>
<evidence type="ECO:0000256" key="18">
    <source>
        <dbReference type="ARBA" id="ARBA00047648"/>
    </source>
</evidence>
<dbReference type="ExpressionAtlas" id="A0A287B7U8">
    <property type="expression patterns" value="baseline and differential"/>
</dbReference>
<proteinExistence type="inferred from homology"/>
<dbReference type="EC" id="1.14.11.27" evidence="4"/>
<evidence type="ECO:0000256" key="22">
    <source>
        <dbReference type="ARBA" id="ARBA00075929"/>
    </source>
</evidence>
<dbReference type="FunFam" id="2.60.120.650:FF:000006">
    <property type="entry name" value="histone lysine demethylase PHF8 isoform X1"/>
    <property type="match status" value="1"/>
</dbReference>
<comment type="subunit">
    <text evidence="20">Interacts with POLR1B, UBTF, SETD1A, HCFC1, E2F1 and ZNF711. Interacts with ZNF263; recruited to the SIX3 promoter along with other proteins involved in chromatin modification and transcriptional corepression where it contributes to transcriptional repression.</text>
</comment>
<dbReference type="Pfam" id="PF00628">
    <property type="entry name" value="PHD"/>
    <property type="match status" value="1"/>
</dbReference>
<dbReference type="InterPro" id="IPR001965">
    <property type="entry name" value="Znf_PHD"/>
</dbReference>
<dbReference type="InterPro" id="IPR050690">
    <property type="entry name" value="JHDM1_Histone_Demethylase"/>
</dbReference>
<dbReference type="GeneTree" id="ENSGT00940000157847"/>
<dbReference type="Ensembl" id="ENSSSCT00000038669.3">
    <property type="protein sequence ID" value="ENSSSCP00000052393.2"/>
    <property type="gene ID" value="ENSSSCG00000012329.6"/>
</dbReference>
<dbReference type="FunFam" id="1.20.58.1360:FF:000001">
    <property type="entry name" value="Histone lysine demethylase PHF8"/>
    <property type="match status" value="1"/>
</dbReference>
<keyword evidence="6" id="KW-0863">Zinc-finger</keyword>
<reference evidence="26" key="3">
    <citation type="submission" date="2025-08" db="UniProtKB">
        <authorList>
            <consortium name="Ensembl"/>
        </authorList>
    </citation>
    <scope>IDENTIFICATION</scope>
</reference>
<sequence>MASVPVYCLCRLPYDVTRFMIECDMCQDWFHGSCVGVEEEKAADIDLYHCPNCEVLHGPSIMKKRRVSSKGHDTHKGKPVKTGSPTFIRELRSRTFDSSDEVILKPTGSQLTVEFLEENSFSVPILVLKKDGLGMTLPSPSFTVRDVEHYVGSDKEIDVIDVTRQADCKMKLGDFVKYYYSGKREKVLNVISLEFSDTRLSNLVETPKIVRKLSWVENLWPEECIFERPNVQKYCLMSVRDSYTDFHIDFGGTSVWYHVLKGEKIFYLIRPTNANLTLFECWSSSSNQNEMFFGDQVDKCYKCSVKQGQTLFIPTGWIHAVLTPVDCLAFGGNFLHSLNIEMQLKAYEIEKRLSTADLFKFPNFETICWYVGKHILDIFRGLRENRRHPASYLVHGGKALNLAFRAWTRKEALPDHEDEIPETVRTVQLIKDLAREIRLVEFNITGTCLNDSDDDSPDVDLDGSESPLALLMSNGSTKRVKSLSKSRRAKISKKADKARLVAEQMMEDEFDLDSDDELQIDERLGKEKATLIIRPKFPRKLPRAKPCSDPNRVREPGEVEFDIEEDYTTDEDVVEGVEGKLGNGSGAGGILDLLKASRQVGGPDYAALTEAPASPSTQEAIQGMLCMANLQSSSSSPATSSLQAWWTGGQDRSSGSSSSGLGTVSSSPASQRTPGKRPIKRPAYWRTESEEEEENASLDEQDSLGACFKDAEYIYPSLESDDDDPALKSRPKKKKNSDDAPWSPKARVTPTLPKQDRPVREGTRVASIETGLAAAAAKLAQQELQKAQKKKYIKKKPLLKEVEQPRPQEPNLSVAAPAPTLATTPQLLTSSSPLPPPEPKQEALSGSLADHEYTARPNAFGMAQANRSTTPMAPGVFLTQRRPSVGSQSNQAGQGKRPKKGLATAKQRLGRILKIHRNGKLLLCQVDTQAECRQATRESEPRSRDAHL</sequence>
<keyword evidence="16" id="KW-0131">Cell cycle</keyword>
<keyword evidence="27" id="KW-1185">Reference proteome</keyword>
<evidence type="ECO:0000256" key="3">
    <source>
        <dbReference type="ARBA" id="ARBA00006942"/>
    </source>
</evidence>
<evidence type="ECO:0000256" key="21">
    <source>
        <dbReference type="ARBA" id="ARBA00071087"/>
    </source>
</evidence>
<evidence type="ECO:0000256" key="23">
    <source>
        <dbReference type="ARBA" id="ARBA00081978"/>
    </source>
</evidence>
<evidence type="ECO:0000256" key="2">
    <source>
        <dbReference type="ARBA" id="ARBA00004604"/>
    </source>
</evidence>
<dbReference type="InterPro" id="IPR019786">
    <property type="entry name" value="Zinc_finger_PHD-type_CS"/>
</dbReference>
<dbReference type="GO" id="GO:0005730">
    <property type="term" value="C:nucleolus"/>
    <property type="evidence" value="ECO:0007669"/>
    <property type="project" value="UniProtKB-SubCell"/>
</dbReference>
<comment type="subcellular location">
    <subcellularLocation>
        <location evidence="2">Nucleus</location>
        <location evidence="2">Nucleolus</location>
    </subcellularLocation>
</comment>
<dbReference type="PANTHER" id="PTHR23123">
    <property type="entry name" value="PHD/F-BOX CONTAINING PROTEIN"/>
    <property type="match status" value="1"/>
</dbReference>
<evidence type="ECO:0000256" key="5">
    <source>
        <dbReference type="ARBA" id="ARBA00022723"/>
    </source>
</evidence>
<dbReference type="Gene3D" id="1.20.58.1360">
    <property type="match status" value="1"/>
</dbReference>
<comment type="catalytic activity">
    <reaction evidence="19">
        <text>N(6),N(6)-dimethyl-L-lysyl(36)-[histone H3] + 2 2-oxoglutarate + 2 O2 = L-lysyl(36)-[histone H3] + 2 formaldehyde + 2 succinate + 2 CO2</text>
        <dbReference type="Rhea" id="RHEA:42032"/>
        <dbReference type="Rhea" id="RHEA-COMP:9785"/>
        <dbReference type="Rhea" id="RHEA-COMP:9787"/>
        <dbReference type="ChEBI" id="CHEBI:15379"/>
        <dbReference type="ChEBI" id="CHEBI:16526"/>
        <dbReference type="ChEBI" id="CHEBI:16810"/>
        <dbReference type="ChEBI" id="CHEBI:16842"/>
        <dbReference type="ChEBI" id="CHEBI:29969"/>
        <dbReference type="ChEBI" id="CHEBI:30031"/>
        <dbReference type="ChEBI" id="CHEBI:61976"/>
        <dbReference type="EC" id="1.14.11.27"/>
    </reaction>
</comment>
<feature type="compositionally biased region" description="Basic and acidic residues" evidence="25">
    <location>
        <begin position="754"/>
        <end position="763"/>
    </location>
</feature>